<evidence type="ECO:0000256" key="1">
    <source>
        <dbReference type="PIRNR" id="PIRNR012524"/>
    </source>
</evidence>
<evidence type="ECO:0000313" key="5">
    <source>
        <dbReference type="Proteomes" id="UP001501411"/>
    </source>
</evidence>
<gene>
    <name evidence="4" type="ORF">GCM10023231_02400</name>
</gene>
<dbReference type="PANTHER" id="PTHR37296:SF1">
    <property type="entry name" value="CONSERVED VIRULENCE FACTOR B"/>
    <property type="match status" value="1"/>
</dbReference>
<evidence type="ECO:0000259" key="2">
    <source>
        <dbReference type="Pfam" id="PF13509"/>
    </source>
</evidence>
<name>A0ABP9AFR7_9SPHI</name>
<dbReference type="Gene3D" id="2.40.50.140">
    <property type="entry name" value="Nucleic acid-binding proteins"/>
    <property type="match status" value="1"/>
</dbReference>
<dbReference type="InterPro" id="IPR036388">
    <property type="entry name" value="WH-like_DNA-bd_sf"/>
</dbReference>
<accession>A0ABP9AFR7</accession>
<dbReference type="RefSeq" id="WP_345229857.1">
    <property type="nucleotide sequence ID" value="NZ_BAABIQ010000002.1"/>
</dbReference>
<dbReference type="PIRSF" id="PIRSF012524">
    <property type="entry name" value="YitL_S1"/>
    <property type="match status" value="1"/>
</dbReference>
<dbReference type="InterPro" id="IPR014464">
    <property type="entry name" value="CvfB_fam"/>
</dbReference>
<evidence type="ECO:0000259" key="3">
    <source>
        <dbReference type="Pfam" id="PF17783"/>
    </source>
</evidence>
<dbReference type="Pfam" id="PF17783">
    <property type="entry name" value="WHD_CvfB"/>
    <property type="match status" value="1"/>
</dbReference>
<comment type="caution">
    <text evidence="4">The sequence shown here is derived from an EMBL/GenBank/DDBJ whole genome shotgun (WGS) entry which is preliminary data.</text>
</comment>
<dbReference type="Proteomes" id="UP001501411">
    <property type="component" value="Unassembled WGS sequence"/>
</dbReference>
<proteinExistence type="inferred from homology"/>
<evidence type="ECO:0000313" key="4">
    <source>
        <dbReference type="EMBL" id="GAA4779213.1"/>
    </source>
</evidence>
<dbReference type="PANTHER" id="PTHR37296">
    <property type="entry name" value="CONSERVED VIRULENCE FACTOR B"/>
    <property type="match status" value="1"/>
</dbReference>
<dbReference type="Gene3D" id="1.10.10.10">
    <property type="entry name" value="Winged helix-like DNA-binding domain superfamily/Winged helix DNA-binding domain"/>
    <property type="match status" value="1"/>
</dbReference>
<protein>
    <submittedName>
        <fullName evidence="4">S1-like domain-containing RNA-binding protein</fullName>
    </submittedName>
</protein>
<keyword evidence="5" id="KW-1185">Reference proteome</keyword>
<comment type="similarity">
    <text evidence="1">Belongs to the CvfB family.</text>
</comment>
<dbReference type="InterPro" id="IPR040764">
    <property type="entry name" value="CvfB_WH"/>
</dbReference>
<dbReference type="Pfam" id="PF13509">
    <property type="entry name" value="S1_2"/>
    <property type="match status" value="1"/>
</dbReference>
<feature type="domain" description="Conserved virulence factor B-like winged helix" evidence="3">
    <location>
        <begin position="218"/>
        <end position="274"/>
    </location>
</feature>
<organism evidence="4 5">
    <name type="scientific">Olivibacter ginsenosidimutans</name>
    <dbReference type="NCBI Taxonomy" id="1176537"/>
    <lineage>
        <taxon>Bacteria</taxon>
        <taxon>Pseudomonadati</taxon>
        <taxon>Bacteroidota</taxon>
        <taxon>Sphingobacteriia</taxon>
        <taxon>Sphingobacteriales</taxon>
        <taxon>Sphingobacteriaceae</taxon>
        <taxon>Olivibacter</taxon>
    </lineage>
</organism>
<dbReference type="InterPro" id="IPR012340">
    <property type="entry name" value="NA-bd_OB-fold"/>
</dbReference>
<reference evidence="5" key="1">
    <citation type="journal article" date="2019" name="Int. J. Syst. Evol. Microbiol.">
        <title>The Global Catalogue of Microorganisms (GCM) 10K type strain sequencing project: providing services to taxonomists for standard genome sequencing and annotation.</title>
        <authorList>
            <consortium name="The Broad Institute Genomics Platform"/>
            <consortium name="The Broad Institute Genome Sequencing Center for Infectious Disease"/>
            <person name="Wu L."/>
            <person name="Ma J."/>
        </authorList>
    </citation>
    <scope>NUCLEOTIDE SEQUENCE [LARGE SCALE GENOMIC DNA]</scope>
    <source>
        <strain evidence="5">JCM 18200</strain>
    </source>
</reference>
<dbReference type="EMBL" id="BAABIQ010000002">
    <property type="protein sequence ID" value="GAA4779213.1"/>
    <property type="molecule type" value="Genomic_DNA"/>
</dbReference>
<dbReference type="InterPro" id="IPR039566">
    <property type="entry name" value="CvfB_S1_st"/>
</dbReference>
<feature type="domain" description="Conserved virulence factor B first S1" evidence="2">
    <location>
        <begin position="4"/>
        <end position="63"/>
    </location>
</feature>
<sequence>MIAIGKINTLTVTDINQLNCTLSDGENQVNLSDTDSSSPLKKGDQLAVFVYTNKSGQLSATTKRPYAEADQFAYLKVVDENAVGVFMDLGIEKDLFIPKKEQRWPMVKGKSYVVYIYLDEGNNHLVGSTKIHKFIDRETHPLEEKQEVELLIGEETDLGYNAIINNRYIGLLYANEVFEDLRVGNKRKGWIKKIYDDGKIDLSLQEQGYGHILNTKDAILDKLKKNRGHLALGDKSSPEEIYQTLKISKKAFKKAIGALYKERLLTISDEYISLLNADSSSSA</sequence>